<sequence>MHPVLLTVGLAASALLPAAYVHAVKGGPRHVWLRLRLVMVMSVSALLLITASIGVVDKMSLALAAPALAGVYLVLNYHFERRSVNRLLYGLKGRVHSVTLLSSPVPAAFTVAMTGRVYATTELYRRLEPEEAAAIVAHEIGHLEALHPIPPPLFVTVIAIMASILAAGIIDLLGQGLASLVLVAVVLLMAGIAWVVFNWAWEHLADLYALDAAGAWSISALYRITGARPEEPRLLSVYLDAVKCLRPRGGRGVTVLVNPHPRPGYRLYLLEKIAWQGEGRGSAL</sequence>
<feature type="transmembrane region" description="Helical" evidence="12">
    <location>
        <begin position="33"/>
        <end position="54"/>
    </location>
</feature>
<gene>
    <name evidence="14" type="ORF">Pdsh_04515</name>
</gene>
<evidence type="ECO:0000256" key="5">
    <source>
        <dbReference type="ARBA" id="ARBA00022723"/>
    </source>
</evidence>
<keyword evidence="10 12" id="KW-0472">Membrane</keyword>
<comment type="caution">
    <text evidence="14">The sequence shown here is derived from an EMBL/GenBank/DDBJ whole genome shotgun (WGS) entry which is preliminary data.</text>
</comment>
<dbReference type="GO" id="GO:0004222">
    <property type="term" value="F:metalloendopeptidase activity"/>
    <property type="evidence" value="ECO:0007669"/>
    <property type="project" value="InterPro"/>
</dbReference>
<feature type="transmembrane region" description="Helical" evidence="12">
    <location>
        <begin position="61"/>
        <end position="79"/>
    </location>
</feature>
<evidence type="ECO:0000256" key="3">
    <source>
        <dbReference type="ARBA" id="ARBA00022670"/>
    </source>
</evidence>
<evidence type="ECO:0000256" key="7">
    <source>
        <dbReference type="ARBA" id="ARBA00022833"/>
    </source>
</evidence>
<reference evidence="14 15" key="1">
    <citation type="submission" date="2017-05" db="EMBL/GenBank/DDBJ databases">
        <title>The draft genome of the hyperthermophilic archaeon 'Pyrodictium delaneyi strain Hulk', an iron and nitrate reducer, reveals the capacity for sulfate reduction.</title>
        <authorList>
            <person name="Demey L.M."/>
            <person name="Miller C."/>
            <person name="Manzella M."/>
            <person name="Reguera G."/>
            <person name="Kashefi K."/>
        </authorList>
    </citation>
    <scope>NUCLEOTIDE SEQUENCE [LARGE SCALE GENOMIC DNA]</scope>
    <source>
        <strain evidence="14 15">Hulk</strain>
    </source>
</reference>
<keyword evidence="6 11" id="KW-0378">Hydrolase</keyword>
<feature type="transmembrane region" description="Helical" evidence="12">
    <location>
        <begin position="180"/>
        <end position="201"/>
    </location>
</feature>
<name>A0A211YPH7_9CREN</name>
<keyword evidence="8 12" id="KW-1133">Transmembrane helix</keyword>
<evidence type="ECO:0000256" key="11">
    <source>
        <dbReference type="RuleBase" id="RU003983"/>
    </source>
</evidence>
<dbReference type="GO" id="GO:0046872">
    <property type="term" value="F:metal ion binding"/>
    <property type="evidence" value="ECO:0007669"/>
    <property type="project" value="UniProtKB-KW"/>
</dbReference>
<dbReference type="PANTHER" id="PTHR43221:SF1">
    <property type="entry name" value="PROTEASE HTPX"/>
    <property type="match status" value="1"/>
</dbReference>
<comment type="cofactor">
    <cofactor evidence="11">
        <name>Zn(2+)</name>
        <dbReference type="ChEBI" id="CHEBI:29105"/>
    </cofactor>
    <text evidence="11">Binds 1 zinc ion per subunit.</text>
</comment>
<evidence type="ECO:0000313" key="15">
    <source>
        <dbReference type="Proteomes" id="UP000196694"/>
    </source>
</evidence>
<dbReference type="Gene3D" id="3.30.2010.10">
    <property type="entry name" value="Metalloproteases ('zincins'), catalytic domain"/>
    <property type="match status" value="1"/>
</dbReference>
<protein>
    <recommendedName>
        <fullName evidence="13">Peptidase M48 domain-containing protein</fullName>
    </recommendedName>
</protein>
<evidence type="ECO:0000256" key="1">
    <source>
        <dbReference type="ARBA" id="ARBA00004651"/>
    </source>
</evidence>
<feature type="transmembrane region" description="Helical" evidence="12">
    <location>
        <begin position="153"/>
        <end position="173"/>
    </location>
</feature>
<dbReference type="AlphaFoldDB" id="A0A211YPH7"/>
<keyword evidence="4 12" id="KW-0812">Transmembrane</keyword>
<evidence type="ECO:0000256" key="4">
    <source>
        <dbReference type="ARBA" id="ARBA00022692"/>
    </source>
</evidence>
<evidence type="ECO:0000256" key="8">
    <source>
        <dbReference type="ARBA" id="ARBA00022989"/>
    </source>
</evidence>
<keyword evidence="15" id="KW-1185">Reference proteome</keyword>
<keyword evidence="3 11" id="KW-0645">Protease</keyword>
<dbReference type="GO" id="GO:0005886">
    <property type="term" value="C:plasma membrane"/>
    <property type="evidence" value="ECO:0007669"/>
    <property type="project" value="UniProtKB-SubCell"/>
</dbReference>
<dbReference type="PANTHER" id="PTHR43221">
    <property type="entry name" value="PROTEASE HTPX"/>
    <property type="match status" value="1"/>
</dbReference>
<evidence type="ECO:0000256" key="2">
    <source>
        <dbReference type="ARBA" id="ARBA00022475"/>
    </source>
</evidence>
<evidence type="ECO:0000313" key="14">
    <source>
        <dbReference type="EMBL" id="OWJ54962.1"/>
    </source>
</evidence>
<keyword evidence="5" id="KW-0479">Metal-binding</keyword>
<dbReference type="InterPro" id="IPR050083">
    <property type="entry name" value="HtpX_protease"/>
</dbReference>
<evidence type="ECO:0000259" key="13">
    <source>
        <dbReference type="Pfam" id="PF01435"/>
    </source>
</evidence>
<feature type="domain" description="Peptidase M48" evidence="13">
    <location>
        <begin position="98"/>
        <end position="272"/>
    </location>
</feature>
<dbReference type="Pfam" id="PF01435">
    <property type="entry name" value="Peptidase_M48"/>
    <property type="match status" value="1"/>
</dbReference>
<evidence type="ECO:0000256" key="12">
    <source>
        <dbReference type="SAM" id="Phobius"/>
    </source>
</evidence>
<dbReference type="Proteomes" id="UP000196694">
    <property type="component" value="Unassembled WGS sequence"/>
</dbReference>
<dbReference type="InterPro" id="IPR001915">
    <property type="entry name" value="Peptidase_M48"/>
</dbReference>
<dbReference type="GO" id="GO:0006508">
    <property type="term" value="P:proteolysis"/>
    <property type="evidence" value="ECO:0007669"/>
    <property type="project" value="UniProtKB-KW"/>
</dbReference>
<organism evidence="14 15">
    <name type="scientific">Pyrodictium delaneyi</name>
    <dbReference type="NCBI Taxonomy" id="1273541"/>
    <lineage>
        <taxon>Archaea</taxon>
        <taxon>Thermoproteota</taxon>
        <taxon>Thermoprotei</taxon>
        <taxon>Desulfurococcales</taxon>
        <taxon>Pyrodictiaceae</taxon>
        <taxon>Pyrodictium</taxon>
    </lineage>
</organism>
<proteinExistence type="inferred from homology"/>
<comment type="similarity">
    <text evidence="11">Belongs to the peptidase M48 family.</text>
</comment>
<dbReference type="EMBL" id="NCQP01000002">
    <property type="protein sequence ID" value="OWJ54962.1"/>
    <property type="molecule type" value="Genomic_DNA"/>
</dbReference>
<evidence type="ECO:0000256" key="9">
    <source>
        <dbReference type="ARBA" id="ARBA00023049"/>
    </source>
</evidence>
<dbReference type="RefSeq" id="WP_088171877.1">
    <property type="nucleotide sequence ID" value="NZ_NCQP01000002.1"/>
</dbReference>
<accession>A0A211YPH7</accession>
<comment type="subcellular location">
    <subcellularLocation>
        <location evidence="1">Cell membrane</location>
        <topology evidence="1">Multi-pass membrane protein</topology>
    </subcellularLocation>
</comment>
<evidence type="ECO:0000256" key="10">
    <source>
        <dbReference type="ARBA" id="ARBA00023136"/>
    </source>
</evidence>
<keyword evidence="2" id="KW-1003">Cell membrane</keyword>
<keyword evidence="7 11" id="KW-0862">Zinc</keyword>
<keyword evidence="9 11" id="KW-0482">Metalloprotease</keyword>
<evidence type="ECO:0000256" key="6">
    <source>
        <dbReference type="ARBA" id="ARBA00022801"/>
    </source>
</evidence>